<reference evidence="4 5" key="1">
    <citation type="submission" date="2021-06" db="EMBL/GenBank/DDBJ databases">
        <authorList>
            <person name="Palmer J.M."/>
        </authorList>
    </citation>
    <scope>NUCLEOTIDE SEQUENCE [LARGE SCALE GENOMIC DNA]</scope>
    <source>
        <strain evidence="4 5">XC_2019</strain>
        <tissue evidence="4">Muscle</tissue>
    </source>
</reference>
<keyword evidence="1" id="KW-0732">Signal</keyword>
<dbReference type="SMART" id="SM00409">
    <property type="entry name" value="IG"/>
    <property type="match status" value="1"/>
</dbReference>
<dbReference type="PROSITE" id="PS50835">
    <property type="entry name" value="IG_LIKE"/>
    <property type="match status" value="1"/>
</dbReference>
<dbReference type="PANTHER" id="PTHR45080">
    <property type="entry name" value="CONTACTIN 5"/>
    <property type="match status" value="1"/>
</dbReference>
<accession>A0ABV0RC68</accession>
<name>A0ABV0RC68_9TELE</name>
<proteinExistence type="predicted"/>
<dbReference type="InterPro" id="IPR013783">
    <property type="entry name" value="Ig-like_fold"/>
</dbReference>
<dbReference type="InterPro" id="IPR003599">
    <property type="entry name" value="Ig_sub"/>
</dbReference>
<dbReference type="InterPro" id="IPR007110">
    <property type="entry name" value="Ig-like_dom"/>
</dbReference>
<dbReference type="SUPFAM" id="SSF48726">
    <property type="entry name" value="Immunoglobulin"/>
    <property type="match status" value="1"/>
</dbReference>
<evidence type="ECO:0000259" key="3">
    <source>
        <dbReference type="PROSITE" id="PS50835"/>
    </source>
</evidence>
<dbReference type="EMBL" id="JAHRIN010042268">
    <property type="protein sequence ID" value="MEQ2205744.1"/>
    <property type="molecule type" value="Genomic_DNA"/>
</dbReference>
<comment type="caution">
    <text evidence="4">The sequence shown here is derived from an EMBL/GenBank/DDBJ whole genome shotgun (WGS) entry which is preliminary data.</text>
</comment>
<dbReference type="InterPro" id="IPR050958">
    <property type="entry name" value="Cell_Adh-Cytoskel_Orgn"/>
</dbReference>
<evidence type="ECO:0000256" key="2">
    <source>
        <dbReference type="ARBA" id="ARBA00023157"/>
    </source>
</evidence>
<evidence type="ECO:0000313" key="5">
    <source>
        <dbReference type="Proteomes" id="UP001434883"/>
    </source>
</evidence>
<dbReference type="Pfam" id="PF13927">
    <property type="entry name" value="Ig_3"/>
    <property type="match status" value="1"/>
</dbReference>
<protein>
    <recommendedName>
        <fullName evidence="3">Ig-like domain-containing protein</fullName>
    </recommendedName>
</protein>
<dbReference type="Gene3D" id="2.60.40.10">
    <property type="entry name" value="Immunoglobulins"/>
    <property type="match status" value="1"/>
</dbReference>
<dbReference type="Proteomes" id="UP001434883">
    <property type="component" value="Unassembled WGS sequence"/>
</dbReference>
<dbReference type="SMART" id="SM00408">
    <property type="entry name" value="IGc2"/>
    <property type="match status" value="1"/>
</dbReference>
<evidence type="ECO:0000313" key="4">
    <source>
        <dbReference type="EMBL" id="MEQ2205744.1"/>
    </source>
</evidence>
<organism evidence="4 5">
    <name type="scientific">Xenoophorus captivus</name>
    <dbReference type="NCBI Taxonomy" id="1517983"/>
    <lineage>
        <taxon>Eukaryota</taxon>
        <taxon>Metazoa</taxon>
        <taxon>Chordata</taxon>
        <taxon>Craniata</taxon>
        <taxon>Vertebrata</taxon>
        <taxon>Euteleostomi</taxon>
        <taxon>Actinopterygii</taxon>
        <taxon>Neopterygii</taxon>
        <taxon>Teleostei</taxon>
        <taxon>Neoteleostei</taxon>
        <taxon>Acanthomorphata</taxon>
        <taxon>Ovalentaria</taxon>
        <taxon>Atherinomorphae</taxon>
        <taxon>Cyprinodontiformes</taxon>
        <taxon>Goodeidae</taxon>
        <taxon>Xenoophorus</taxon>
    </lineage>
</organism>
<dbReference type="InterPro" id="IPR036179">
    <property type="entry name" value="Ig-like_dom_sf"/>
</dbReference>
<sequence length="106" mass="11517">MDHFSDVRLNSPEFTESDTTVGFTADGNVSLVCNADGNPEPEIKWTHYQPADNVRETTVGRQKIITITRATSTNAGHYICVATNKAGNVTRSVILVKRGIILGLAQ</sequence>
<evidence type="ECO:0000256" key="1">
    <source>
        <dbReference type="ARBA" id="ARBA00022729"/>
    </source>
</evidence>
<dbReference type="InterPro" id="IPR003598">
    <property type="entry name" value="Ig_sub2"/>
</dbReference>
<feature type="domain" description="Ig-like" evidence="3">
    <location>
        <begin position="12"/>
        <end position="96"/>
    </location>
</feature>
<dbReference type="CDD" id="cd00096">
    <property type="entry name" value="Ig"/>
    <property type="match status" value="1"/>
</dbReference>
<keyword evidence="5" id="KW-1185">Reference proteome</keyword>
<gene>
    <name evidence="4" type="ORF">XENOCAPTIV_012242</name>
</gene>
<keyword evidence="2" id="KW-1015">Disulfide bond</keyword>
<dbReference type="PANTHER" id="PTHR45080:SF8">
    <property type="entry name" value="IG-LIKE DOMAIN-CONTAINING PROTEIN"/>
    <property type="match status" value="1"/>
</dbReference>